<accession>A0AAP0IEU4</accession>
<protein>
    <submittedName>
        <fullName evidence="2">Uncharacterized protein</fullName>
    </submittedName>
</protein>
<evidence type="ECO:0000313" key="2">
    <source>
        <dbReference type="EMBL" id="KAK9114169.1"/>
    </source>
</evidence>
<dbReference type="AlphaFoldDB" id="A0AAP0IEU4"/>
<keyword evidence="1" id="KW-1133">Transmembrane helix</keyword>
<proteinExistence type="predicted"/>
<dbReference type="Proteomes" id="UP001420932">
    <property type="component" value="Unassembled WGS sequence"/>
</dbReference>
<sequence>MHEFTNKNLSLSLSLSLSVSLMWLFCNYDGLLLLLLLCNVCVWEDENEIGEAEVGS</sequence>
<organism evidence="2 3">
    <name type="scientific">Stephania yunnanensis</name>
    <dbReference type="NCBI Taxonomy" id="152371"/>
    <lineage>
        <taxon>Eukaryota</taxon>
        <taxon>Viridiplantae</taxon>
        <taxon>Streptophyta</taxon>
        <taxon>Embryophyta</taxon>
        <taxon>Tracheophyta</taxon>
        <taxon>Spermatophyta</taxon>
        <taxon>Magnoliopsida</taxon>
        <taxon>Ranunculales</taxon>
        <taxon>Menispermaceae</taxon>
        <taxon>Menispermoideae</taxon>
        <taxon>Cissampelideae</taxon>
        <taxon>Stephania</taxon>
    </lineage>
</organism>
<keyword evidence="1" id="KW-0812">Transmembrane</keyword>
<evidence type="ECO:0000313" key="3">
    <source>
        <dbReference type="Proteomes" id="UP001420932"/>
    </source>
</evidence>
<keyword evidence="1" id="KW-0472">Membrane</keyword>
<comment type="caution">
    <text evidence="2">The sequence shown here is derived from an EMBL/GenBank/DDBJ whole genome shotgun (WGS) entry which is preliminary data.</text>
</comment>
<keyword evidence="3" id="KW-1185">Reference proteome</keyword>
<gene>
    <name evidence="2" type="ORF">Syun_020966</name>
</gene>
<name>A0AAP0IEU4_9MAGN</name>
<dbReference type="EMBL" id="JBBNAF010000009">
    <property type="protein sequence ID" value="KAK9114169.1"/>
    <property type="molecule type" value="Genomic_DNA"/>
</dbReference>
<reference evidence="2 3" key="1">
    <citation type="submission" date="2024-01" db="EMBL/GenBank/DDBJ databases">
        <title>Genome assemblies of Stephania.</title>
        <authorList>
            <person name="Yang L."/>
        </authorList>
    </citation>
    <scope>NUCLEOTIDE SEQUENCE [LARGE SCALE GENOMIC DNA]</scope>
    <source>
        <strain evidence="2">YNDBR</strain>
        <tissue evidence="2">Leaf</tissue>
    </source>
</reference>
<feature type="transmembrane region" description="Helical" evidence="1">
    <location>
        <begin position="20"/>
        <end position="42"/>
    </location>
</feature>
<evidence type="ECO:0000256" key="1">
    <source>
        <dbReference type="SAM" id="Phobius"/>
    </source>
</evidence>